<dbReference type="AlphaFoldDB" id="A0A914CYP1"/>
<dbReference type="Pfam" id="PF00018">
    <property type="entry name" value="SH3_1"/>
    <property type="match status" value="1"/>
</dbReference>
<feature type="domain" description="SH3" evidence="7">
    <location>
        <begin position="178"/>
        <end position="237"/>
    </location>
</feature>
<reference evidence="10" key="1">
    <citation type="submission" date="2022-11" db="UniProtKB">
        <authorList>
            <consortium name="WormBaseParasite"/>
        </authorList>
    </citation>
    <scope>IDENTIFICATION</scope>
</reference>
<evidence type="ECO:0000313" key="9">
    <source>
        <dbReference type="Proteomes" id="UP000887540"/>
    </source>
</evidence>
<dbReference type="PANTHER" id="PTHR45929:SF3">
    <property type="entry name" value="JAK PATHWAY SIGNAL TRANSDUCTION ADAPTOR MOLECULE"/>
    <property type="match status" value="1"/>
</dbReference>
<name>A0A914CYP1_9BILA</name>
<keyword evidence="3 5" id="KW-0728">SH3 domain</keyword>
<dbReference type="Pfam" id="PF00790">
    <property type="entry name" value="VHS"/>
    <property type="match status" value="1"/>
</dbReference>
<accession>A0A914CYP1</accession>
<dbReference type="SMART" id="SM00326">
    <property type="entry name" value="SH3"/>
    <property type="match status" value="1"/>
</dbReference>
<feature type="domain" description="VHS" evidence="8">
    <location>
        <begin position="1"/>
        <end position="117"/>
    </location>
</feature>
<dbReference type="InterPro" id="IPR001452">
    <property type="entry name" value="SH3_domain"/>
</dbReference>
<dbReference type="Gene3D" id="2.30.30.40">
    <property type="entry name" value="SH3 Domains"/>
    <property type="match status" value="1"/>
</dbReference>
<dbReference type="GO" id="GO:0035091">
    <property type="term" value="F:phosphatidylinositol binding"/>
    <property type="evidence" value="ECO:0007669"/>
    <property type="project" value="InterPro"/>
</dbReference>
<dbReference type="FunFam" id="2.30.30.40:FF:000072">
    <property type="entry name" value="Unconventional Myosin IB"/>
    <property type="match status" value="1"/>
</dbReference>
<dbReference type="Gene3D" id="1.25.40.90">
    <property type="match status" value="1"/>
</dbReference>
<evidence type="ECO:0000256" key="6">
    <source>
        <dbReference type="SAM" id="MobiDB-lite"/>
    </source>
</evidence>
<dbReference type="GO" id="GO:0033565">
    <property type="term" value="C:ESCRT-0 complex"/>
    <property type="evidence" value="ECO:0007669"/>
    <property type="project" value="TreeGrafter"/>
</dbReference>
<feature type="compositionally biased region" description="Low complexity" evidence="6">
    <location>
        <begin position="410"/>
        <end position="424"/>
    </location>
</feature>
<sequence>MMDICDRVSADGQKGAKNALLSVKRRLNHRDPHVVLFALSMLDCLWNNCGATFRREVSSKDFVSELNYKATNSNRVIGEKTREIIKKWAENECKKDPSLSLVDSLYSDLLNSGYTFEDSSNTKKTVTTFSKDPNVVYSQEEEDAIAKAIALSLNDMKDKDKTSSSYPSLATVSKQSNTVQRQVRALYDFEAAEDNELSFKVGDIITVVDDSDQNWWRGHSSSGNGLFPASFVTSDLNPVEEPKPKPVEPEPEQPRVQIDESVLLKCIQLLEECDPTGETADPPELAYFEQMSMAQAPLIDQKLGQIDKQHNMLAQIDISIRDVLANYDNAVQQVQYQMQQGYVVTKPVMSTAYTGPIPTQAQMVTPQMMSAAQSSQWPMQNPTGMLPQQPPISQPNMPPASVVYSPAPTYPQNMTMNNPPQQQPEASAMPSISQTQVLSSVQGMPYGAYQQQP</sequence>
<dbReference type="InterPro" id="IPR002014">
    <property type="entry name" value="VHS_dom"/>
</dbReference>
<dbReference type="PROSITE" id="PS50002">
    <property type="entry name" value="SH3"/>
    <property type="match status" value="1"/>
</dbReference>
<keyword evidence="9" id="KW-1185">Reference proteome</keyword>
<comment type="similarity">
    <text evidence="2">Belongs to the STAM family.</text>
</comment>
<dbReference type="SMART" id="SM00288">
    <property type="entry name" value="VHS"/>
    <property type="match status" value="1"/>
</dbReference>
<keyword evidence="4" id="KW-0967">Endosome</keyword>
<feature type="compositionally biased region" description="Polar residues" evidence="6">
    <location>
        <begin position="430"/>
        <end position="442"/>
    </location>
</feature>
<dbReference type="Proteomes" id="UP000887540">
    <property type="component" value="Unplaced"/>
</dbReference>
<dbReference type="PANTHER" id="PTHR45929">
    <property type="entry name" value="JAK PATHWAY SIGNAL TRANSDUCTION ADAPTOR MOLECULE"/>
    <property type="match status" value="1"/>
</dbReference>
<evidence type="ECO:0000256" key="5">
    <source>
        <dbReference type="PROSITE-ProRule" id="PRU00192"/>
    </source>
</evidence>
<dbReference type="GO" id="GO:0043328">
    <property type="term" value="P:protein transport to vacuole involved in ubiquitin-dependent protein catabolic process via the multivesicular body sorting pathway"/>
    <property type="evidence" value="ECO:0007669"/>
    <property type="project" value="TreeGrafter"/>
</dbReference>
<evidence type="ECO:0000256" key="3">
    <source>
        <dbReference type="ARBA" id="ARBA00022443"/>
    </source>
</evidence>
<evidence type="ECO:0000256" key="4">
    <source>
        <dbReference type="ARBA" id="ARBA00022753"/>
    </source>
</evidence>
<dbReference type="SUPFAM" id="SSF48464">
    <property type="entry name" value="ENTH/VHS domain"/>
    <property type="match status" value="1"/>
</dbReference>
<dbReference type="WBParaSite" id="ACRNAN_scaffold1641.g9653.t1">
    <property type="protein sequence ID" value="ACRNAN_scaffold1641.g9653.t1"/>
    <property type="gene ID" value="ACRNAN_scaffold1641.g9653"/>
</dbReference>
<feature type="region of interest" description="Disordered" evidence="6">
    <location>
        <begin position="231"/>
        <end position="254"/>
    </location>
</feature>
<protein>
    <submittedName>
        <fullName evidence="10">Signal transducing adapter molecule 1</fullName>
    </submittedName>
</protein>
<dbReference type="PRINTS" id="PR00452">
    <property type="entry name" value="SH3DOMAIN"/>
</dbReference>
<dbReference type="PRINTS" id="PR00499">
    <property type="entry name" value="P67PHOX"/>
</dbReference>
<dbReference type="InterPro" id="IPR036028">
    <property type="entry name" value="SH3-like_dom_sf"/>
</dbReference>
<dbReference type="SUPFAM" id="SSF50044">
    <property type="entry name" value="SH3-domain"/>
    <property type="match status" value="1"/>
</dbReference>
<evidence type="ECO:0000256" key="2">
    <source>
        <dbReference type="ARBA" id="ARBA00009666"/>
    </source>
</evidence>
<evidence type="ECO:0000259" key="8">
    <source>
        <dbReference type="PROSITE" id="PS50179"/>
    </source>
</evidence>
<dbReference type="InterPro" id="IPR008942">
    <property type="entry name" value="ENTH_VHS"/>
</dbReference>
<feature type="region of interest" description="Disordered" evidence="6">
    <location>
        <begin position="407"/>
        <end position="453"/>
    </location>
</feature>
<dbReference type="Gene3D" id="1.20.5.1940">
    <property type="match status" value="1"/>
</dbReference>
<proteinExistence type="inferred from homology"/>
<dbReference type="PROSITE" id="PS50179">
    <property type="entry name" value="VHS"/>
    <property type="match status" value="1"/>
</dbReference>
<comment type="subcellular location">
    <subcellularLocation>
        <location evidence="1">Endosome</location>
    </subcellularLocation>
</comment>
<dbReference type="GO" id="GO:0043130">
    <property type="term" value="F:ubiquitin binding"/>
    <property type="evidence" value="ECO:0007669"/>
    <property type="project" value="InterPro"/>
</dbReference>
<evidence type="ECO:0000256" key="1">
    <source>
        <dbReference type="ARBA" id="ARBA00004177"/>
    </source>
</evidence>
<dbReference type="InterPro" id="IPR050670">
    <property type="entry name" value="STAM"/>
</dbReference>
<organism evidence="9 10">
    <name type="scientific">Acrobeloides nanus</name>
    <dbReference type="NCBI Taxonomy" id="290746"/>
    <lineage>
        <taxon>Eukaryota</taxon>
        <taxon>Metazoa</taxon>
        <taxon>Ecdysozoa</taxon>
        <taxon>Nematoda</taxon>
        <taxon>Chromadorea</taxon>
        <taxon>Rhabditida</taxon>
        <taxon>Tylenchina</taxon>
        <taxon>Cephalobomorpha</taxon>
        <taxon>Cephaloboidea</taxon>
        <taxon>Cephalobidae</taxon>
        <taxon>Acrobeloides</taxon>
    </lineage>
</organism>
<evidence type="ECO:0000259" key="7">
    <source>
        <dbReference type="PROSITE" id="PS50002"/>
    </source>
</evidence>
<evidence type="ECO:0000313" key="10">
    <source>
        <dbReference type="WBParaSite" id="ACRNAN_scaffold1641.g9653.t1"/>
    </source>
</evidence>